<sequence>MPSNIWALIDRMLHVNDITREIPRGQDGFDPWTKVKAVLDKVNESAIHFYLPSQNISIDESMIGMKNRGVYIQFMSSKHHARFGIKKFEVCDSNGYVLHIRLCAALQSHSYSVSHNFTKWPNPQQNLSMSLSLLPIATRKTVTCEVTEVRTKREAKEGREPDTGVLGARWDAAQYVCRS</sequence>
<dbReference type="InterPro" id="IPR029526">
    <property type="entry name" value="PGBD"/>
</dbReference>
<feature type="domain" description="PiggyBac transposable element-derived protein" evidence="1">
    <location>
        <begin position="7"/>
        <end position="104"/>
    </location>
</feature>
<evidence type="ECO:0000259" key="1">
    <source>
        <dbReference type="Pfam" id="PF13843"/>
    </source>
</evidence>
<dbReference type="PANTHER" id="PTHR46599:SF3">
    <property type="entry name" value="PIGGYBAC TRANSPOSABLE ELEMENT-DERIVED PROTEIN 4"/>
    <property type="match status" value="1"/>
</dbReference>
<evidence type="ECO:0000313" key="2">
    <source>
        <dbReference type="EMBL" id="KAK3797152.1"/>
    </source>
</evidence>
<gene>
    <name evidence="2" type="ORF">RRG08_060496</name>
</gene>
<dbReference type="AlphaFoldDB" id="A0AAE1B055"/>
<evidence type="ECO:0000313" key="3">
    <source>
        <dbReference type="Proteomes" id="UP001283361"/>
    </source>
</evidence>
<dbReference type="EMBL" id="JAWDGP010000802">
    <property type="protein sequence ID" value="KAK3797152.1"/>
    <property type="molecule type" value="Genomic_DNA"/>
</dbReference>
<comment type="caution">
    <text evidence="2">The sequence shown here is derived from an EMBL/GenBank/DDBJ whole genome shotgun (WGS) entry which is preliminary data.</text>
</comment>
<protein>
    <recommendedName>
        <fullName evidence="1">PiggyBac transposable element-derived protein domain-containing protein</fullName>
    </recommendedName>
</protein>
<dbReference type="PANTHER" id="PTHR46599">
    <property type="entry name" value="PIGGYBAC TRANSPOSABLE ELEMENT-DERIVED PROTEIN 4"/>
    <property type="match status" value="1"/>
</dbReference>
<keyword evidence="3" id="KW-1185">Reference proteome</keyword>
<dbReference type="Pfam" id="PF13843">
    <property type="entry name" value="DDE_Tnp_1_7"/>
    <property type="match status" value="1"/>
</dbReference>
<proteinExistence type="predicted"/>
<accession>A0AAE1B055</accession>
<reference evidence="2" key="1">
    <citation type="journal article" date="2023" name="G3 (Bethesda)">
        <title>A reference genome for the long-term kleptoplast-retaining sea slug Elysia crispata morphotype clarki.</title>
        <authorList>
            <person name="Eastman K.E."/>
            <person name="Pendleton A.L."/>
            <person name="Shaikh M.A."/>
            <person name="Suttiyut T."/>
            <person name="Ogas R."/>
            <person name="Tomko P."/>
            <person name="Gavelis G."/>
            <person name="Widhalm J.R."/>
            <person name="Wisecaver J.H."/>
        </authorList>
    </citation>
    <scope>NUCLEOTIDE SEQUENCE</scope>
    <source>
        <strain evidence="2">ECLA1</strain>
    </source>
</reference>
<dbReference type="Proteomes" id="UP001283361">
    <property type="component" value="Unassembled WGS sequence"/>
</dbReference>
<organism evidence="2 3">
    <name type="scientific">Elysia crispata</name>
    <name type="common">lettuce slug</name>
    <dbReference type="NCBI Taxonomy" id="231223"/>
    <lineage>
        <taxon>Eukaryota</taxon>
        <taxon>Metazoa</taxon>
        <taxon>Spiralia</taxon>
        <taxon>Lophotrochozoa</taxon>
        <taxon>Mollusca</taxon>
        <taxon>Gastropoda</taxon>
        <taxon>Heterobranchia</taxon>
        <taxon>Euthyneura</taxon>
        <taxon>Panpulmonata</taxon>
        <taxon>Sacoglossa</taxon>
        <taxon>Placobranchoidea</taxon>
        <taxon>Plakobranchidae</taxon>
        <taxon>Elysia</taxon>
    </lineage>
</organism>
<name>A0AAE1B055_9GAST</name>